<dbReference type="PANTHER" id="PTHR11717">
    <property type="entry name" value="LOW MOLECULAR WEIGHT PROTEIN TYROSINE PHOSPHATASE"/>
    <property type="match status" value="1"/>
</dbReference>
<accession>A0ABW5V3Z1</accession>
<keyword evidence="4" id="KW-0904">Protein phosphatase</keyword>
<dbReference type="Proteomes" id="UP001597502">
    <property type="component" value="Unassembled WGS sequence"/>
</dbReference>
<comment type="catalytic activity">
    <reaction evidence="5">
        <text>O-phospho-L-tyrosyl-[protein] + H2O = L-tyrosyl-[protein] + phosphate</text>
        <dbReference type="Rhea" id="RHEA:10684"/>
        <dbReference type="Rhea" id="RHEA-COMP:10136"/>
        <dbReference type="Rhea" id="RHEA-COMP:20101"/>
        <dbReference type="ChEBI" id="CHEBI:15377"/>
        <dbReference type="ChEBI" id="CHEBI:43474"/>
        <dbReference type="ChEBI" id="CHEBI:46858"/>
        <dbReference type="ChEBI" id="CHEBI:61978"/>
        <dbReference type="EC" id="3.1.3.48"/>
    </reaction>
</comment>
<comment type="similarity">
    <text evidence="1">Belongs to the low molecular weight phosphotyrosine protein phosphatase family.</text>
</comment>
<proteinExistence type="inferred from homology"/>
<dbReference type="InterPro" id="IPR050438">
    <property type="entry name" value="LMW_PTPase"/>
</dbReference>
<dbReference type="PRINTS" id="PR00719">
    <property type="entry name" value="LMWPTPASE"/>
</dbReference>
<dbReference type="SMART" id="SM00226">
    <property type="entry name" value="LMWPc"/>
    <property type="match status" value="1"/>
</dbReference>
<sequence length="156" mass="17603">MIRVLFICLGNICRSPMAEAIFRDLVKKEGLSDKIEVDSAGIGPWHSGDAPHEGTRKILDRQDISYDGMKARQIHTNDWHRFDYMIAMDDDNIRALQGMTGATDGAVVARLMDYVHEAETANVPDPYFTGNFDYTYELVSDGCKQLLNQIKTENNT</sequence>
<comment type="caution">
    <text evidence="7">The sequence shown here is derived from an EMBL/GenBank/DDBJ whole genome shotgun (WGS) entry which is preliminary data.</text>
</comment>
<dbReference type="EC" id="3.1.3.48" evidence="2"/>
<dbReference type="EMBL" id="JBHUNA010000007">
    <property type="protein sequence ID" value="MFD2760161.1"/>
    <property type="molecule type" value="Genomic_DNA"/>
</dbReference>
<evidence type="ECO:0000256" key="5">
    <source>
        <dbReference type="ARBA" id="ARBA00051722"/>
    </source>
</evidence>
<reference evidence="8" key="1">
    <citation type="journal article" date="2019" name="Int. J. Syst. Evol. Microbiol.">
        <title>The Global Catalogue of Microorganisms (GCM) 10K type strain sequencing project: providing services to taxonomists for standard genome sequencing and annotation.</title>
        <authorList>
            <consortium name="The Broad Institute Genomics Platform"/>
            <consortium name="The Broad Institute Genome Sequencing Center for Infectious Disease"/>
            <person name="Wu L."/>
            <person name="Ma J."/>
        </authorList>
    </citation>
    <scope>NUCLEOTIDE SEQUENCE [LARGE SCALE GENOMIC DNA]</scope>
    <source>
        <strain evidence="8">TISTR 1535</strain>
    </source>
</reference>
<gene>
    <name evidence="7" type="ORF">ACFSUO_04135</name>
</gene>
<evidence type="ECO:0000259" key="6">
    <source>
        <dbReference type="SMART" id="SM00226"/>
    </source>
</evidence>
<evidence type="ECO:0000256" key="2">
    <source>
        <dbReference type="ARBA" id="ARBA00013064"/>
    </source>
</evidence>
<name>A0ABW5V3Z1_9BACI</name>
<protein>
    <recommendedName>
        <fullName evidence="2">protein-tyrosine-phosphatase</fullName>
        <ecNumber evidence="2">3.1.3.48</ecNumber>
    </recommendedName>
</protein>
<evidence type="ECO:0000256" key="1">
    <source>
        <dbReference type="ARBA" id="ARBA00011063"/>
    </source>
</evidence>
<dbReference type="Gene3D" id="3.40.50.2300">
    <property type="match status" value="1"/>
</dbReference>
<dbReference type="SUPFAM" id="SSF52788">
    <property type="entry name" value="Phosphotyrosine protein phosphatases I"/>
    <property type="match status" value="1"/>
</dbReference>
<dbReference type="GO" id="GO:0004725">
    <property type="term" value="F:protein tyrosine phosphatase activity"/>
    <property type="evidence" value="ECO:0007669"/>
    <property type="project" value="UniProtKB-EC"/>
</dbReference>
<dbReference type="Pfam" id="PF01451">
    <property type="entry name" value="LMWPc"/>
    <property type="match status" value="1"/>
</dbReference>
<feature type="domain" description="Phosphotyrosine protein phosphatase I" evidence="6">
    <location>
        <begin position="2"/>
        <end position="149"/>
    </location>
</feature>
<dbReference type="InterPro" id="IPR023485">
    <property type="entry name" value="Ptyr_pPase"/>
</dbReference>
<evidence type="ECO:0000256" key="3">
    <source>
        <dbReference type="ARBA" id="ARBA00022801"/>
    </source>
</evidence>
<keyword evidence="8" id="KW-1185">Reference proteome</keyword>
<keyword evidence="3 7" id="KW-0378">Hydrolase</keyword>
<evidence type="ECO:0000256" key="4">
    <source>
        <dbReference type="ARBA" id="ARBA00022912"/>
    </source>
</evidence>
<dbReference type="InterPro" id="IPR017867">
    <property type="entry name" value="Tyr_phospatase_low_mol_wt"/>
</dbReference>
<evidence type="ECO:0000313" key="7">
    <source>
        <dbReference type="EMBL" id="MFD2760161.1"/>
    </source>
</evidence>
<organism evidence="7 8">
    <name type="scientific">Lentibacillus juripiscarius</name>
    <dbReference type="NCBI Taxonomy" id="257446"/>
    <lineage>
        <taxon>Bacteria</taxon>
        <taxon>Bacillati</taxon>
        <taxon>Bacillota</taxon>
        <taxon>Bacilli</taxon>
        <taxon>Bacillales</taxon>
        <taxon>Bacillaceae</taxon>
        <taxon>Lentibacillus</taxon>
    </lineage>
</organism>
<dbReference type="CDD" id="cd16343">
    <property type="entry name" value="LMWPTP"/>
    <property type="match status" value="1"/>
</dbReference>
<evidence type="ECO:0000313" key="8">
    <source>
        <dbReference type="Proteomes" id="UP001597502"/>
    </source>
</evidence>
<dbReference type="InterPro" id="IPR036196">
    <property type="entry name" value="Ptyr_pPase_sf"/>
</dbReference>
<dbReference type="RefSeq" id="WP_382391372.1">
    <property type="nucleotide sequence ID" value="NZ_JBHUNA010000007.1"/>
</dbReference>
<dbReference type="PANTHER" id="PTHR11717:SF7">
    <property type="entry name" value="LOW MOLECULAR WEIGHT PHOSPHOTYROSINE PROTEIN PHOSPHATASE"/>
    <property type="match status" value="1"/>
</dbReference>